<keyword evidence="1" id="KW-0472">Membrane</keyword>
<reference evidence="2" key="1">
    <citation type="submission" date="2024-06" db="EMBL/GenBank/DDBJ databases">
        <authorList>
            <consortium name="consrtm"/>
            <person name="Uemura M."/>
            <person name="Terahara T."/>
        </authorList>
    </citation>
    <scope>NUCLEOTIDE SEQUENCE</scope>
    <source>
        <strain evidence="2">KM77-8</strain>
    </source>
</reference>
<dbReference type="AlphaFoldDB" id="A0AAT9HDM0"/>
<organism evidence="2">
    <name type="scientific">Streptomyces haneummycinicus</name>
    <dbReference type="NCBI Taxonomy" id="3074435"/>
    <lineage>
        <taxon>Bacteria</taxon>
        <taxon>Bacillati</taxon>
        <taxon>Actinomycetota</taxon>
        <taxon>Actinomycetes</taxon>
        <taxon>Kitasatosporales</taxon>
        <taxon>Streptomycetaceae</taxon>
        <taxon>Streptomyces</taxon>
    </lineage>
</organism>
<gene>
    <name evidence="2" type="ORF">SHKM778_18310</name>
</gene>
<dbReference type="EMBL" id="AP035768">
    <property type="protein sequence ID" value="BFO15443.1"/>
    <property type="molecule type" value="Genomic_DNA"/>
</dbReference>
<evidence type="ECO:0000313" key="2">
    <source>
        <dbReference type="EMBL" id="BFO15443.1"/>
    </source>
</evidence>
<feature type="transmembrane region" description="Helical" evidence="1">
    <location>
        <begin position="57"/>
        <end position="75"/>
    </location>
</feature>
<reference evidence="2" key="2">
    <citation type="submission" date="2024-07" db="EMBL/GenBank/DDBJ databases">
        <title>Streptomyces haneummycinica sp. nov., a new antibiotic-producing actinobacterium isolated from marine sediment.</title>
        <authorList>
            <person name="Uemura M."/>
            <person name="Hamada M."/>
            <person name="Hirano S."/>
            <person name="Kobayashi K."/>
            <person name="Ohshiro T."/>
            <person name="Kobayashi T."/>
            <person name="Terahara T."/>
        </authorList>
    </citation>
    <scope>NUCLEOTIDE SEQUENCE</scope>
    <source>
        <strain evidence="2">KM77-8</strain>
    </source>
</reference>
<sequence>MADHGPLTGPPLHLTDGEETLAIGAAPTAVAALLASLAAWTLLAVLERSGIRRARTIWTVTACTVLLLSFLPLTANDMDAATRTSLALMHLAVAAVLIPGLAGGVPRAGSSGAKAAVRWRVGIIPPRVRGAVGPQVRLLIEAGAIPAPAGMAPALGPRSMPPSTVPSLGVPVVPRM</sequence>
<proteinExistence type="predicted"/>
<feature type="transmembrane region" description="Helical" evidence="1">
    <location>
        <begin position="87"/>
        <end position="105"/>
    </location>
</feature>
<keyword evidence="1" id="KW-1133">Transmembrane helix</keyword>
<evidence type="ECO:0000256" key="1">
    <source>
        <dbReference type="SAM" id="Phobius"/>
    </source>
</evidence>
<protein>
    <submittedName>
        <fullName evidence="2">Uncharacterized protein</fullName>
    </submittedName>
</protein>
<keyword evidence="1" id="KW-0812">Transmembrane</keyword>
<dbReference type="InterPro" id="IPR045713">
    <property type="entry name" value="DUF6069"/>
</dbReference>
<feature type="transmembrane region" description="Helical" evidence="1">
    <location>
        <begin position="20"/>
        <end position="45"/>
    </location>
</feature>
<name>A0AAT9HDM0_9ACTN</name>
<accession>A0AAT9HDM0</accession>
<dbReference type="Pfam" id="PF19545">
    <property type="entry name" value="DUF6069"/>
    <property type="match status" value="1"/>
</dbReference>